<dbReference type="InterPro" id="IPR012312">
    <property type="entry name" value="Hemerythrin-like"/>
</dbReference>
<feature type="domain" description="Hemerythrin-like" evidence="1">
    <location>
        <begin position="5"/>
        <end position="134"/>
    </location>
</feature>
<dbReference type="RefSeq" id="WP_015257794.1">
    <property type="nucleotide sequence ID" value="NC_019902.2"/>
</dbReference>
<dbReference type="KEGG" id="tni:TVNIR_0966"/>
<organism evidence="2 3">
    <name type="scientific">Thioalkalivibrio nitratireducens (strain DSM 14787 / UNIQEM 213 / ALEN2)</name>
    <dbReference type="NCBI Taxonomy" id="1255043"/>
    <lineage>
        <taxon>Bacteria</taxon>
        <taxon>Pseudomonadati</taxon>
        <taxon>Pseudomonadota</taxon>
        <taxon>Gammaproteobacteria</taxon>
        <taxon>Chromatiales</taxon>
        <taxon>Ectothiorhodospiraceae</taxon>
        <taxon>Thioalkalivibrio</taxon>
    </lineage>
</organism>
<dbReference type="eggNOG" id="ENOG502ZC1J">
    <property type="taxonomic scope" value="Bacteria"/>
</dbReference>
<evidence type="ECO:0000313" key="3">
    <source>
        <dbReference type="Proteomes" id="UP000010809"/>
    </source>
</evidence>
<dbReference type="STRING" id="1255043.TVNIR_0966"/>
<dbReference type="PATRIC" id="fig|1255043.3.peg.972"/>
<dbReference type="Pfam" id="PF01814">
    <property type="entry name" value="Hemerythrin"/>
    <property type="match status" value="1"/>
</dbReference>
<proteinExistence type="predicted"/>
<evidence type="ECO:0000259" key="1">
    <source>
        <dbReference type="Pfam" id="PF01814"/>
    </source>
</evidence>
<gene>
    <name evidence="2" type="ordered locus">TVNIR_0966</name>
</gene>
<evidence type="ECO:0000313" key="2">
    <source>
        <dbReference type="EMBL" id="AGA32653.1"/>
    </source>
</evidence>
<dbReference type="OrthoDB" id="8809825at2"/>
<protein>
    <recommendedName>
        <fullName evidence="1">Hemerythrin-like domain-containing protein</fullName>
    </recommendedName>
</protein>
<dbReference type="HOGENOM" id="CLU_146775_0_0_6"/>
<sequence>MLSMDTLNRQNHEIAELTKVLAHLIRERELCDTAIASSLLDRYVARVQEHFERNNTQIYGELLTHQDVAVNNTARRFLEGEKEIKKLFNDFVGHWCRRGLHIDNHERFTSEAEDIFRLVSRRIQAECEELYPLARRVDQGTGMAQHA</sequence>
<dbReference type="EMBL" id="CP003989">
    <property type="protein sequence ID" value="AGA32653.1"/>
    <property type="molecule type" value="Genomic_DNA"/>
</dbReference>
<name>L0DUE7_THIND</name>
<dbReference type="AlphaFoldDB" id="L0DUE7"/>
<accession>L0DUE7</accession>
<keyword evidence="3" id="KW-1185">Reference proteome</keyword>
<dbReference type="Proteomes" id="UP000010809">
    <property type="component" value="Chromosome"/>
</dbReference>
<reference evidence="2" key="1">
    <citation type="submission" date="2015-12" db="EMBL/GenBank/DDBJ databases">
        <authorList>
            <person name="Tikhonova T.V."/>
            <person name="Pavlov A.R."/>
            <person name="Beletsky A.V."/>
            <person name="Mardanov A.V."/>
            <person name="Sorokin D.Y."/>
            <person name="Ravin N.V."/>
            <person name="Popov V.O."/>
        </authorList>
    </citation>
    <scope>NUCLEOTIDE SEQUENCE</scope>
    <source>
        <strain evidence="2">DSM 14787</strain>
    </source>
</reference>